<feature type="transmembrane region" description="Helical" evidence="1">
    <location>
        <begin position="12"/>
        <end position="34"/>
    </location>
</feature>
<dbReference type="Proteomes" id="UP000244908">
    <property type="component" value="Chromosome"/>
</dbReference>
<accession>A0A2Y9TYQ1</accession>
<proteinExistence type="predicted"/>
<dbReference type="EMBL" id="CP029185">
    <property type="protein sequence ID" value="AWH88888.1"/>
    <property type="molecule type" value="Genomic_DNA"/>
</dbReference>
<evidence type="ECO:0000256" key="1">
    <source>
        <dbReference type="SAM" id="Phobius"/>
    </source>
</evidence>
<protein>
    <submittedName>
        <fullName evidence="2">DNA gyrase subunit B</fullName>
    </submittedName>
</protein>
<name>A0A2Y9TYQ1_9GAMM</name>
<feature type="transmembrane region" description="Helical" evidence="1">
    <location>
        <begin position="64"/>
        <end position="85"/>
    </location>
</feature>
<feature type="transmembrane region" description="Helical" evidence="1">
    <location>
        <begin position="91"/>
        <end position="111"/>
    </location>
</feature>
<evidence type="ECO:0000313" key="3">
    <source>
        <dbReference type="Proteomes" id="UP000244908"/>
    </source>
</evidence>
<gene>
    <name evidence="2" type="ORF">HYN51_10185</name>
</gene>
<keyword evidence="1" id="KW-0812">Transmembrane</keyword>
<evidence type="ECO:0000313" key="2">
    <source>
        <dbReference type="EMBL" id="AWH88888.1"/>
    </source>
</evidence>
<reference evidence="2 3" key="1">
    <citation type="journal article" date="2019" name="Int. J. Syst. Evol. Microbiol.">
        <title>Limnobaculum parvum gen. nov., sp. nov., isolated from a freshwater lake.</title>
        <authorList>
            <person name="Baek C."/>
            <person name="Shin S.K."/>
            <person name="Yi H."/>
        </authorList>
    </citation>
    <scope>NUCLEOTIDE SEQUENCE [LARGE SCALE GENOMIC DNA]</scope>
    <source>
        <strain evidence="2 3">HYN0051</strain>
    </source>
</reference>
<feature type="transmembrane region" description="Helical" evidence="1">
    <location>
        <begin position="169"/>
        <end position="188"/>
    </location>
</feature>
<dbReference type="KEGG" id="lpv:HYN51_10185"/>
<keyword evidence="3" id="KW-1185">Reference proteome</keyword>
<keyword evidence="1" id="KW-0472">Membrane</keyword>
<keyword evidence="1" id="KW-1133">Transmembrane helix</keyword>
<feature type="transmembrane region" description="Helical" evidence="1">
    <location>
        <begin position="40"/>
        <end position="57"/>
    </location>
</feature>
<dbReference type="AlphaFoldDB" id="A0A2Y9TYQ1"/>
<organism evidence="2 3">
    <name type="scientific">Limnobaculum parvum</name>
    <dbReference type="NCBI Taxonomy" id="2172103"/>
    <lineage>
        <taxon>Bacteria</taxon>
        <taxon>Pseudomonadati</taxon>
        <taxon>Pseudomonadota</taxon>
        <taxon>Gammaproteobacteria</taxon>
        <taxon>Enterobacterales</taxon>
        <taxon>Budviciaceae</taxon>
        <taxon>Limnobaculum</taxon>
    </lineage>
</organism>
<dbReference type="RefSeq" id="WP_108900944.1">
    <property type="nucleotide sequence ID" value="NZ_CP029185.2"/>
</dbReference>
<feature type="transmembrane region" description="Helical" evidence="1">
    <location>
        <begin position="142"/>
        <end position="163"/>
    </location>
</feature>
<dbReference type="OrthoDB" id="8537043at2"/>
<sequence length="195" mass="21986">MNSDKPSRLSPSIVIQGITALAVIGYPFAVYFGLTYWESSVLAPALIILFASRLILARGKIRQLSWLMKAFALLGIALALASWLLKQNHWLLYYPVVVSILLLALFGHSLFNPPTIVERLARLTEPDLPPEGVRYTQKVTQVWCLFFILNGSIALFTCLYGDIKLWTLYNGAISYVLMGLLMSAEWIIRKMLRHA</sequence>